<sequence>MMPHFQYILQFIQFVLRETHRDDSVTNAAVTALGDVADVVGPNFCRLWTMHNNSGQRQLALSKRISASWSHEKWLVLLLVNDIFCIVLVQLRTTAACTLERIKRIMESREVAGFFVSK</sequence>
<reference evidence="1 2" key="1">
    <citation type="submission" date="2018-02" db="EMBL/GenBank/DDBJ databases">
        <title>Draft genome of wild Prunus yedoensis var. nudiflora.</title>
        <authorList>
            <person name="Baek S."/>
            <person name="Kim J.-H."/>
            <person name="Choi K."/>
            <person name="Kim G.-B."/>
            <person name="Cho A."/>
            <person name="Jang H."/>
            <person name="Shin C.-H."/>
            <person name="Yu H.-J."/>
            <person name="Mun J.-H."/>
        </authorList>
    </citation>
    <scope>NUCLEOTIDE SEQUENCE [LARGE SCALE GENOMIC DNA]</scope>
    <source>
        <strain evidence="2">cv. Jeju island</strain>
        <tissue evidence="1">Leaf</tissue>
    </source>
</reference>
<evidence type="ECO:0000313" key="1">
    <source>
        <dbReference type="EMBL" id="PQQ12673.1"/>
    </source>
</evidence>
<accession>A0A314Z1V4</accession>
<name>A0A314Z1V4_PRUYE</name>
<organism evidence="1 2">
    <name type="scientific">Prunus yedoensis var. nudiflora</name>
    <dbReference type="NCBI Taxonomy" id="2094558"/>
    <lineage>
        <taxon>Eukaryota</taxon>
        <taxon>Viridiplantae</taxon>
        <taxon>Streptophyta</taxon>
        <taxon>Embryophyta</taxon>
        <taxon>Tracheophyta</taxon>
        <taxon>Spermatophyta</taxon>
        <taxon>Magnoliopsida</taxon>
        <taxon>eudicotyledons</taxon>
        <taxon>Gunneridae</taxon>
        <taxon>Pentapetalae</taxon>
        <taxon>rosids</taxon>
        <taxon>fabids</taxon>
        <taxon>Rosales</taxon>
        <taxon>Rosaceae</taxon>
        <taxon>Amygdaloideae</taxon>
        <taxon>Amygdaleae</taxon>
        <taxon>Prunus</taxon>
    </lineage>
</organism>
<dbReference type="Gene3D" id="1.25.10.10">
    <property type="entry name" value="Leucine-rich Repeat Variant"/>
    <property type="match status" value="1"/>
</dbReference>
<protein>
    <submittedName>
        <fullName evidence="1">Importin subunit beta-1-like</fullName>
    </submittedName>
</protein>
<keyword evidence="2" id="KW-1185">Reference proteome</keyword>
<dbReference type="InterPro" id="IPR011989">
    <property type="entry name" value="ARM-like"/>
</dbReference>
<dbReference type="EMBL" id="PJQY01000337">
    <property type="protein sequence ID" value="PQQ12673.1"/>
    <property type="molecule type" value="Genomic_DNA"/>
</dbReference>
<dbReference type="Proteomes" id="UP000250321">
    <property type="component" value="Unassembled WGS sequence"/>
</dbReference>
<dbReference type="AlphaFoldDB" id="A0A314Z1V4"/>
<proteinExistence type="predicted"/>
<comment type="caution">
    <text evidence="1">The sequence shown here is derived from an EMBL/GenBank/DDBJ whole genome shotgun (WGS) entry which is preliminary data.</text>
</comment>
<gene>
    <name evidence="1" type="ORF">Pyn_05816</name>
</gene>
<evidence type="ECO:0000313" key="2">
    <source>
        <dbReference type="Proteomes" id="UP000250321"/>
    </source>
</evidence>